<evidence type="ECO:0000256" key="2">
    <source>
        <dbReference type="ARBA" id="ARBA00022741"/>
    </source>
</evidence>
<evidence type="ECO:0000259" key="6">
    <source>
        <dbReference type="PROSITE" id="PS50975"/>
    </source>
</evidence>
<dbReference type="InterPro" id="IPR013815">
    <property type="entry name" value="ATP_grasp_subdomain_1"/>
</dbReference>
<dbReference type="Gene3D" id="3.30.1490.20">
    <property type="entry name" value="ATP-grasp fold, A domain"/>
    <property type="match status" value="1"/>
</dbReference>
<dbReference type="FunFam" id="3.30.1490.20:FF:000020">
    <property type="entry name" value="Protein lysine acetyltransferase"/>
    <property type="match status" value="1"/>
</dbReference>
<accession>A0A415E136</accession>
<organism evidence="7 8">
    <name type="scientific">Emergencia timonensis</name>
    <dbReference type="NCBI Taxonomy" id="1776384"/>
    <lineage>
        <taxon>Bacteria</taxon>
        <taxon>Bacillati</taxon>
        <taxon>Bacillota</taxon>
        <taxon>Clostridia</taxon>
        <taxon>Peptostreptococcales</taxon>
        <taxon>Anaerovoracaceae</taxon>
        <taxon>Emergencia</taxon>
    </lineage>
</organism>
<keyword evidence="3 5" id="KW-0067">ATP-binding</keyword>
<reference evidence="7 8" key="1">
    <citation type="submission" date="2018-08" db="EMBL/GenBank/DDBJ databases">
        <title>A genome reference for cultivated species of the human gut microbiota.</title>
        <authorList>
            <person name="Zou Y."/>
            <person name="Xue W."/>
            <person name="Luo G."/>
        </authorList>
    </citation>
    <scope>NUCLEOTIDE SEQUENCE [LARGE SCALE GENOMIC DNA]</scope>
    <source>
        <strain evidence="7 8">AM07-24</strain>
    </source>
</reference>
<protein>
    <submittedName>
        <fullName evidence="7">CoA-binding protein</fullName>
    </submittedName>
</protein>
<keyword evidence="8" id="KW-1185">Reference proteome</keyword>
<evidence type="ECO:0000313" key="7">
    <source>
        <dbReference type="EMBL" id="RHJ87308.1"/>
    </source>
</evidence>
<dbReference type="SUPFAM" id="SSF51735">
    <property type="entry name" value="NAD(P)-binding Rossmann-fold domains"/>
    <property type="match status" value="1"/>
</dbReference>
<comment type="caution">
    <text evidence="7">The sequence shown here is derived from an EMBL/GenBank/DDBJ whole genome shotgun (WGS) entry which is preliminary data.</text>
</comment>
<dbReference type="Gene3D" id="3.40.50.261">
    <property type="entry name" value="Succinyl-CoA synthetase domains"/>
    <property type="match status" value="2"/>
</dbReference>
<comment type="similarity">
    <text evidence="4">In the N-terminal section; belongs to the acetate CoA ligase alpha subunit family.</text>
</comment>
<evidence type="ECO:0000313" key="8">
    <source>
        <dbReference type="Proteomes" id="UP000284841"/>
    </source>
</evidence>
<dbReference type="Gene3D" id="3.30.470.20">
    <property type="entry name" value="ATP-grasp fold, B domain"/>
    <property type="match status" value="1"/>
</dbReference>
<dbReference type="SUPFAM" id="SSF56059">
    <property type="entry name" value="Glutathione synthetase ATP-binding domain-like"/>
    <property type="match status" value="1"/>
</dbReference>
<dbReference type="PANTHER" id="PTHR43334:SF1">
    <property type="entry name" value="3-HYDROXYPROPIONATE--COA LIGASE [ADP-FORMING]"/>
    <property type="match status" value="1"/>
</dbReference>
<dbReference type="InterPro" id="IPR032875">
    <property type="entry name" value="Succ_CoA_lig_flav_dom"/>
</dbReference>
<dbReference type="InterPro" id="IPR003781">
    <property type="entry name" value="CoA-bd"/>
</dbReference>
<keyword evidence="2 5" id="KW-0547">Nucleotide-binding</keyword>
<dbReference type="Pfam" id="PF13380">
    <property type="entry name" value="CoA_binding_2"/>
    <property type="match status" value="1"/>
</dbReference>
<dbReference type="AlphaFoldDB" id="A0A415E136"/>
<dbReference type="InterPro" id="IPR043938">
    <property type="entry name" value="Ligase_CoA_dom"/>
</dbReference>
<dbReference type="OrthoDB" id="9807426at2"/>
<sequence length="699" mass="75488">MNLEKLIKPKSIAVVGVSDKPGFGSGAAKGALGSRNADRAYFVHPKREELFGKKCYPSISDLPEVVDCVVLCTPAKTVNALVEEAGRCGVGAAVVFASGFSEEGTDEGKQMEEELKEIARRHDICVLGPNCFGMLNNVDKVNMWGGHTFWDLDDDSHGIAIIAQSGFISAEILNTDFFNVSYAISSGNGNIVTLEDFMEFVIEDESVSVVAIYLEGVRDAERFVSSLKRAAEIRKPVIILKSGRSVRGAISAASHTGSMAGSNKSYMSIFEKYGVIVADTLEEFMCLAQAVSVLNGTFATKKEYAVISFSGGESTLSADIAEEMGVELAEISEETKQEMKKYIPDFAQAKNPLDATTSLFRDDEKTIGLLKALNDDPAVGAITVGTNIKKDFDDTTASLCGAIAKAKARGVEKPVLAIPSLEGYRYRESRKILEDAGVPLMSSMGTSFQALRKLAKFAEYDYRERTLASAVPGAHGEKTVALSEFDSKAEMKANGVPVPAQAIARTEEELTEAVKAMKYPLVMKINSSEILHKTDAGGVKLNIMSEEEALAARKEIYANVAKSMPKASTDGILVQEMAPSGVEIIIGVTNDKQFGPMLLVGLGGVFVEVFKDAALYPAPLNKTEALAMLKELKSFKMLTGYRGSKPCDIEALTDMMVNIADYAYKHKDEVKEMDLNPVFVYPEGEGVCAVDALIVKYTD</sequence>
<dbReference type="GO" id="GO:0005524">
    <property type="term" value="F:ATP binding"/>
    <property type="evidence" value="ECO:0007669"/>
    <property type="project" value="UniProtKB-UniRule"/>
</dbReference>
<dbReference type="Pfam" id="PF13607">
    <property type="entry name" value="Succ_CoA_lig"/>
    <property type="match status" value="1"/>
</dbReference>
<dbReference type="Pfam" id="PF19045">
    <property type="entry name" value="Ligase_CoA_2"/>
    <property type="match status" value="1"/>
</dbReference>
<dbReference type="SMART" id="SM00881">
    <property type="entry name" value="CoA_binding"/>
    <property type="match status" value="1"/>
</dbReference>
<dbReference type="GO" id="GO:0046872">
    <property type="term" value="F:metal ion binding"/>
    <property type="evidence" value="ECO:0007669"/>
    <property type="project" value="InterPro"/>
</dbReference>
<dbReference type="Proteomes" id="UP000284841">
    <property type="component" value="Unassembled WGS sequence"/>
</dbReference>
<dbReference type="InterPro" id="IPR036291">
    <property type="entry name" value="NAD(P)-bd_dom_sf"/>
</dbReference>
<dbReference type="GO" id="GO:0043758">
    <property type="term" value="F:acetate-CoA ligase (ADP-forming) activity"/>
    <property type="evidence" value="ECO:0007669"/>
    <property type="project" value="InterPro"/>
</dbReference>
<dbReference type="InterPro" id="IPR051538">
    <property type="entry name" value="Acyl-CoA_Synth/Transferase"/>
</dbReference>
<evidence type="ECO:0000256" key="1">
    <source>
        <dbReference type="ARBA" id="ARBA00022598"/>
    </source>
</evidence>
<evidence type="ECO:0000256" key="5">
    <source>
        <dbReference type="PROSITE-ProRule" id="PRU00409"/>
    </source>
</evidence>
<dbReference type="Gene3D" id="3.40.50.720">
    <property type="entry name" value="NAD(P)-binding Rossmann-like Domain"/>
    <property type="match status" value="1"/>
</dbReference>
<name>A0A415E136_9FIRM</name>
<dbReference type="InterPro" id="IPR016102">
    <property type="entry name" value="Succinyl-CoA_synth-like"/>
</dbReference>
<dbReference type="InterPro" id="IPR011761">
    <property type="entry name" value="ATP-grasp"/>
</dbReference>
<dbReference type="Pfam" id="PF13549">
    <property type="entry name" value="ATP-grasp_5"/>
    <property type="match status" value="1"/>
</dbReference>
<dbReference type="RefSeq" id="WP_118335820.1">
    <property type="nucleotide sequence ID" value="NZ_AP025567.1"/>
</dbReference>
<dbReference type="STRING" id="1776384.GCA_900086585_00781"/>
<evidence type="ECO:0000256" key="4">
    <source>
        <dbReference type="ARBA" id="ARBA00060888"/>
    </source>
</evidence>
<evidence type="ECO:0000256" key="3">
    <source>
        <dbReference type="ARBA" id="ARBA00022840"/>
    </source>
</evidence>
<gene>
    <name evidence="7" type="ORF">DW099_11455</name>
</gene>
<dbReference type="PANTHER" id="PTHR43334">
    <property type="entry name" value="ACETATE--COA LIGASE [ADP-FORMING]"/>
    <property type="match status" value="1"/>
</dbReference>
<dbReference type="SUPFAM" id="SSF52210">
    <property type="entry name" value="Succinyl-CoA synthetase domains"/>
    <property type="match status" value="2"/>
</dbReference>
<keyword evidence="1" id="KW-0436">Ligase</keyword>
<proteinExistence type="inferred from homology"/>
<dbReference type="PROSITE" id="PS50975">
    <property type="entry name" value="ATP_GRASP"/>
    <property type="match status" value="1"/>
</dbReference>
<feature type="domain" description="ATP-grasp" evidence="6">
    <location>
        <begin position="488"/>
        <end position="698"/>
    </location>
</feature>
<dbReference type="EMBL" id="QRMS01000003">
    <property type="protein sequence ID" value="RHJ87308.1"/>
    <property type="molecule type" value="Genomic_DNA"/>
</dbReference>